<gene>
    <name evidence="1" type="ORF">J5Y09_20265</name>
</gene>
<dbReference type="EMBL" id="JAGIYZ010000025">
    <property type="protein sequence ID" value="MBP0466273.1"/>
    <property type="molecule type" value="Genomic_DNA"/>
</dbReference>
<dbReference type="Proteomes" id="UP000680815">
    <property type="component" value="Unassembled WGS sequence"/>
</dbReference>
<keyword evidence="2" id="KW-1185">Reference proteome</keyword>
<protein>
    <submittedName>
        <fullName evidence="1">DUF2950 domain-containing protein</fullName>
    </submittedName>
</protein>
<accession>A0ABS4AZM4</accession>
<reference evidence="1 2" key="1">
    <citation type="submission" date="2021-03" db="EMBL/GenBank/DDBJ databases">
        <authorList>
            <person name="So Y."/>
        </authorList>
    </citation>
    <scope>NUCLEOTIDE SEQUENCE [LARGE SCALE GENOMIC DNA]</scope>
    <source>
        <strain evidence="1 2">PWR1</strain>
    </source>
</reference>
<proteinExistence type="predicted"/>
<evidence type="ECO:0000313" key="1">
    <source>
        <dbReference type="EMBL" id="MBP0466273.1"/>
    </source>
</evidence>
<dbReference type="Pfam" id="PF11453">
    <property type="entry name" value="DUF2950"/>
    <property type="match status" value="1"/>
</dbReference>
<name>A0ABS4AZM4_9PROT</name>
<organism evidence="1 2">
    <name type="scientific">Roseomonas nitratireducens</name>
    <dbReference type="NCBI Taxonomy" id="2820810"/>
    <lineage>
        <taxon>Bacteria</taxon>
        <taxon>Pseudomonadati</taxon>
        <taxon>Pseudomonadota</taxon>
        <taxon>Alphaproteobacteria</taxon>
        <taxon>Acetobacterales</taxon>
        <taxon>Roseomonadaceae</taxon>
        <taxon>Roseomonas</taxon>
    </lineage>
</organism>
<evidence type="ECO:0000313" key="2">
    <source>
        <dbReference type="Proteomes" id="UP000680815"/>
    </source>
</evidence>
<comment type="caution">
    <text evidence="1">The sequence shown here is derived from an EMBL/GenBank/DDBJ whole genome shotgun (WGS) entry which is preliminary data.</text>
</comment>
<sequence length="283" mass="30592">MPPQRFATPEEGFAALADAARRQDVPRLTRVLGEGALPLIRTGDRASDAAAVARFAAAYDARHAVLRPSPDRAVVEVGEDRYPFPIPLIRRGDGWRFDAAQGADEIVTRRIGRNELDTIQTLLAIADAQDDYARTAGRQGAFMAYARRFFSTPGQRDGLFWATAEDEPPSPLGPFVAAASAGGYAPARPGDAPRPLNGYLFRILEAQGPSAPGGAMEFVVNGRMIGGFGVVAWPLQYGRSGIKTFIVSHRGEVFERDLGPDTARIVARITTYDPGEGWTRVPN</sequence>
<dbReference type="InterPro" id="IPR021556">
    <property type="entry name" value="DUF2950"/>
</dbReference>